<dbReference type="InterPro" id="IPR021994">
    <property type="entry name" value="DUF3592"/>
</dbReference>
<keyword evidence="4" id="KW-1185">Reference proteome</keyword>
<evidence type="ECO:0000313" key="4">
    <source>
        <dbReference type="Proteomes" id="UP000399805"/>
    </source>
</evidence>
<accession>A0A6I8LXA3</accession>
<organism evidence="3 4">
    <name type="scientific">Amycolatopsis camponoti</name>
    <dbReference type="NCBI Taxonomy" id="2606593"/>
    <lineage>
        <taxon>Bacteria</taxon>
        <taxon>Bacillati</taxon>
        <taxon>Actinomycetota</taxon>
        <taxon>Actinomycetes</taxon>
        <taxon>Pseudonocardiales</taxon>
        <taxon>Pseudonocardiaceae</taxon>
        <taxon>Amycolatopsis</taxon>
    </lineage>
</organism>
<dbReference type="AlphaFoldDB" id="A0A6I8LXA3"/>
<dbReference type="Pfam" id="PF12158">
    <property type="entry name" value="DUF3592"/>
    <property type="match status" value="1"/>
</dbReference>
<feature type="transmembrane region" description="Helical" evidence="1">
    <location>
        <begin position="12"/>
        <end position="28"/>
    </location>
</feature>
<protein>
    <recommendedName>
        <fullName evidence="2">DUF3592 domain-containing protein</fullName>
    </recommendedName>
</protein>
<sequence>MDPFGGFVQRRWLWFALPAAVVAVFAFSPDVVAAFGLVPAVAVLVAVGSGGAIWRLRVSARNRAAASEDGFGGWLPLPTDHDHDRRIDFTAETGRLRRVARRAAAFVLVWMALAGAGAGDLVLLDKVADELLATGARTTGEVVSVQTFTRGGMTFEVRFESRTAKIDRDSKNSYTVGERVTVIYDRDDPDRVRTLVEENKSQFLVNLGYVLLVAGSLGTLFAVLAAVGWRGRARAVAATGWRNATVDIVRVFARNSRSLRRPPPEIHVRFREGTGIVLKAMSSTHGANALADFTDRLAWVGGWGRHMVVLFPNGPRRPGPYAVPAFALNLRTEGGGRR</sequence>
<keyword evidence="1" id="KW-0812">Transmembrane</keyword>
<dbReference type="EMBL" id="CABVGP010000002">
    <property type="protein sequence ID" value="VVJ21889.1"/>
    <property type="molecule type" value="Genomic_DNA"/>
</dbReference>
<feature type="transmembrane region" description="Helical" evidence="1">
    <location>
        <begin position="34"/>
        <end position="54"/>
    </location>
</feature>
<gene>
    <name evidence="3" type="ORF">AA23TX_06903</name>
</gene>
<proteinExistence type="predicted"/>
<evidence type="ECO:0000313" key="3">
    <source>
        <dbReference type="EMBL" id="VVJ21889.1"/>
    </source>
</evidence>
<keyword evidence="1" id="KW-1133">Transmembrane helix</keyword>
<dbReference type="RefSeq" id="WP_155546733.1">
    <property type="nucleotide sequence ID" value="NZ_CABVGP010000002.1"/>
</dbReference>
<reference evidence="3 4" key="1">
    <citation type="submission" date="2019-09" db="EMBL/GenBank/DDBJ databases">
        <authorList>
            <person name="Leyn A S."/>
        </authorList>
    </citation>
    <scope>NUCLEOTIDE SEQUENCE [LARGE SCALE GENOMIC DNA]</scope>
    <source>
        <strain evidence="3">AA231_1</strain>
    </source>
</reference>
<name>A0A6I8LXA3_9PSEU</name>
<feature type="transmembrane region" description="Helical" evidence="1">
    <location>
        <begin position="207"/>
        <end position="229"/>
    </location>
</feature>
<evidence type="ECO:0000256" key="1">
    <source>
        <dbReference type="SAM" id="Phobius"/>
    </source>
</evidence>
<dbReference type="Proteomes" id="UP000399805">
    <property type="component" value="Unassembled WGS sequence"/>
</dbReference>
<feature type="transmembrane region" description="Helical" evidence="1">
    <location>
        <begin position="103"/>
        <end position="124"/>
    </location>
</feature>
<evidence type="ECO:0000259" key="2">
    <source>
        <dbReference type="Pfam" id="PF12158"/>
    </source>
</evidence>
<feature type="domain" description="DUF3592" evidence="2">
    <location>
        <begin position="140"/>
        <end position="193"/>
    </location>
</feature>
<keyword evidence="1" id="KW-0472">Membrane</keyword>